<evidence type="ECO:0008006" key="4">
    <source>
        <dbReference type="Google" id="ProtNLM"/>
    </source>
</evidence>
<evidence type="ECO:0000256" key="1">
    <source>
        <dbReference type="SAM" id="SignalP"/>
    </source>
</evidence>
<evidence type="ECO:0000313" key="3">
    <source>
        <dbReference type="Proteomes" id="UP000264310"/>
    </source>
</evidence>
<protein>
    <recommendedName>
        <fullName evidence="4">Nonribosomal peptide synthetase MxaA</fullName>
    </recommendedName>
</protein>
<proteinExistence type="predicted"/>
<dbReference type="RefSeq" id="WP_116683252.1">
    <property type="nucleotide sequence ID" value="NZ_QURL01000004.1"/>
</dbReference>
<comment type="caution">
    <text evidence="2">The sequence shown here is derived from an EMBL/GenBank/DDBJ whole genome shotgun (WGS) entry which is preliminary data.</text>
</comment>
<feature type="signal peptide" evidence="1">
    <location>
        <begin position="1"/>
        <end position="25"/>
    </location>
</feature>
<sequence>MTEVRPLPLVLAGLLALGVPDGAAAQDAEIGTSSQTPRRVGWFLGDTFTWQGRIEMPDRLEIDPGSLPQAGPIDNFTEIRSIETRSEDAGGTRNYDITIVYQSFYVPLEPREIAIPSLSVQLRSEASGDQERRDAEFSGFSVVLAPLRPILEKSSPDAMRRDKPLTVIDTRRDQLLTAAAWGGLALLALGVGWHRGWGPASHRKARPLAGAKRRIAKLDLETGEGYRTALVLLHRGLDESFGHRLLSEDLDRELVRRPDFRVLGEDLHRFYGASRRLFFAEDEAGARHLLAPDDLRKLGRDLALVERNA</sequence>
<keyword evidence="3" id="KW-1185">Reference proteome</keyword>
<dbReference type="OrthoDB" id="5608210at2"/>
<reference evidence="2 3" key="1">
    <citation type="submission" date="2018-08" db="EMBL/GenBank/DDBJ databases">
        <title>Fulvimarina sp. 85, whole genome shotgun sequence.</title>
        <authorList>
            <person name="Tuo L."/>
        </authorList>
    </citation>
    <scope>NUCLEOTIDE SEQUENCE [LARGE SCALE GENOMIC DNA]</scope>
    <source>
        <strain evidence="2 3">85</strain>
    </source>
</reference>
<keyword evidence="1" id="KW-0732">Signal</keyword>
<dbReference type="EMBL" id="QURL01000004">
    <property type="protein sequence ID" value="RFC63521.1"/>
    <property type="molecule type" value="Genomic_DNA"/>
</dbReference>
<evidence type="ECO:0000313" key="2">
    <source>
        <dbReference type="EMBL" id="RFC63521.1"/>
    </source>
</evidence>
<organism evidence="2 3">
    <name type="scientific">Fulvimarina endophytica</name>
    <dbReference type="NCBI Taxonomy" id="2293836"/>
    <lineage>
        <taxon>Bacteria</taxon>
        <taxon>Pseudomonadati</taxon>
        <taxon>Pseudomonadota</taxon>
        <taxon>Alphaproteobacteria</taxon>
        <taxon>Hyphomicrobiales</taxon>
        <taxon>Aurantimonadaceae</taxon>
        <taxon>Fulvimarina</taxon>
    </lineage>
</organism>
<dbReference type="Proteomes" id="UP000264310">
    <property type="component" value="Unassembled WGS sequence"/>
</dbReference>
<name>A0A371X2R7_9HYPH</name>
<gene>
    <name evidence="2" type="ORF">DYI37_10910</name>
</gene>
<dbReference type="AlphaFoldDB" id="A0A371X2R7"/>
<accession>A0A371X2R7</accession>
<feature type="chain" id="PRO_5016968330" description="Nonribosomal peptide synthetase MxaA" evidence="1">
    <location>
        <begin position="26"/>
        <end position="309"/>
    </location>
</feature>